<keyword evidence="1" id="KW-0472">Membrane</keyword>
<keyword evidence="1" id="KW-1133">Transmembrane helix</keyword>
<dbReference type="EMBL" id="MEWW01000016">
    <property type="protein sequence ID" value="OGC84435.1"/>
    <property type="molecule type" value="Genomic_DNA"/>
</dbReference>
<reference evidence="2 3" key="1">
    <citation type="journal article" date="2016" name="Nat. Commun.">
        <title>Thousands of microbial genomes shed light on interconnected biogeochemical processes in an aquifer system.</title>
        <authorList>
            <person name="Anantharaman K."/>
            <person name="Brown C.T."/>
            <person name="Hug L.A."/>
            <person name="Sharon I."/>
            <person name="Castelle C.J."/>
            <person name="Probst A.J."/>
            <person name="Thomas B.C."/>
            <person name="Singh A."/>
            <person name="Wilkins M.J."/>
            <person name="Karaoz U."/>
            <person name="Brodie E.L."/>
            <person name="Williams K.H."/>
            <person name="Hubbard S.S."/>
            <person name="Banfield J.F."/>
        </authorList>
    </citation>
    <scope>NUCLEOTIDE SEQUENCE [LARGE SCALE GENOMIC DNA]</scope>
</reference>
<gene>
    <name evidence="2" type="ORF">A3F55_00480</name>
</gene>
<accession>A0A1F4XRY3</accession>
<evidence type="ECO:0000313" key="3">
    <source>
        <dbReference type="Proteomes" id="UP000178091"/>
    </source>
</evidence>
<proteinExistence type="predicted"/>
<comment type="caution">
    <text evidence="2">The sequence shown here is derived from an EMBL/GenBank/DDBJ whole genome shotgun (WGS) entry which is preliminary data.</text>
</comment>
<feature type="transmembrane region" description="Helical" evidence="1">
    <location>
        <begin position="28"/>
        <end position="60"/>
    </location>
</feature>
<sequence length="154" mass="17404">MPAEAEISWVVRRAHHERSNDWYWGLGALALAGALASIFFSNILLAIIIIMSAVSVGVLASREPREHSVKLDRRGMVIDGTRYPFASIHSFWVEHETSSPRLFLSMNGIVTSHFSFELEDEAQGSRVREFLKQFALEEEQGPHIGEHLAEIFKL</sequence>
<keyword evidence="1" id="KW-0812">Transmembrane</keyword>
<dbReference type="Proteomes" id="UP000178091">
    <property type="component" value="Unassembled WGS sequence"/>
</dbReference>
<dbReference type="AlphaFoldDB" id="A0A1F4XRY3"/>
<evidence type="ECO:0000313" key="2">
    <source>
        <dbReference type="EMBL" id="OGC84435.1"/>
    </source>
</evidence>
<evidence type="ECO:0008006" key="4">
    <source>
        <dbReference type="Google" id="ProtNLM"/>
    </source>
</evidence>
<protein>
    <recommendedName>
        <fullName evidence="4">DUF5673 domain-containing protein</fullName>
    </recommendedName>
</protein>
<name>A0A1F4XRY3_9BACT</name>
<organism evidence="2 3">
    <name type="scientific">Candidatus Adlerbacteria bacterium RIFCSPHIGHO2_12_FULL_53_18</name>
    <dbReference type="NCBI Taxonomy" id="1797242"/>
    <lineage>
        <taxon>Bacteria</taxon>
        <taxon>Candidatus Adleribacteriota</taxon>
    </lineage>
</organism>
<evidence type="ECO:0000256" key="1">
    <source>
        <dbReference type="SAM" id="Phobius"/>
    </source>
</evidence>